<feature type="compositionally biased region" description="Acidic residues" evidence="5">
    <location>
        <begin position="293"/>
        <end position="312"/>
    </location>
</feature>
<gene>
    <name evidence="7" type="ORF">INF26_05300</name>
</gene>
<dbReference type="PROSITE" id="PS51257">
    <property type="entry name" value="PROKAR_LIPOPROTEIN"/>
    <property type="match status" value="1"/>
</dbReference>
<dbReference type="SUPFAM" id="SSF53850">
    <property type="entry name" value="Periplasmic binding protein-like II"/>
    <property type="match status" value="1"/>
</dbReference>
<dbReference type="Gene3D" id="3.40.190.10">
    <property type="entry name" value="Periplasmic binding protein-like II"/>
    <property type="match status" value="2"/>
</dbReference>
<comment type="similarity">
    <text evidence="2 4">Belongs to the bacterial solute-binding protein 3 family.</text>
</comment>
<name>A0ABR9QT60_9ACTN</name>
<dbReference type="PANTHER" id="PTHR35936">
    <property type="entry name" value="MEMBRANE-BOUND LYTIC MUREIN TRANSGLYCOSYLASE F"/>
    <property type="match status" value="1"/>
</dbReference>
<evidence type="ECO:0000256" key="3">
    <source>
        <dbReference type="ARBA" id="ARBA00022729"/>
    </source>
</evidence>
<proteinExistence type="inferred from homology"/>
<accession>A0ABR9QT60</accession>
<organism evidence="7 8">
    <name type="scientific">Thermophilibacter gallinarum</name>
    <dbReference type="NCBI Taxonomy" id="2779357"/>
    <lineage>
        <taxon>Bacteria</taxon>
        <taxon>Bacillati</taxon>
        <taxon>Actinomycetota</taxon>
        <taxon>Coriobacteriia</taxon>
        <taxon>Coriobacteriales</taxon>
        <taxon>Atopobiaceae</taxon>
        <taxon>Thermophilibacter</taxon>
    </lineage>
</organism>
<dbReference type="Proteomes" id="UP001194273">
    <property type="component" value="Unassembled WGS sequence"/>
</dbReference>
<comment type="caution">
    <text evidence="7">The sequence shown here is derived from an EMBL/GenBank/DDBJ whole genome shotgun (WGS) entry which is preliminary data.</text>
</comment>
<evidence type="ECO:0000256" key="5">
    <source>
        <dbReference type="SAM" id="MobiDB-lite"/>
    </source>
</evidence>
<dbReference type="RefSeq" id="WP_193529689.1">
    <property type="nucleotide sequence ID" value="NZ_JADCJZ010000002.1"/>
</dbReference>
<evidence type="ECO:0000256" key="1">
    <source>
        <dbReference type="ARBA" id="ARBA00004196"/>
    </source>
</evidence>
<dbReference type="InterPro" id="IPR018313">
    <property type="entry name" value="SBP_3_CS"/>
</dbReference>
<feature type="domain" description="Solute-binding protein family 3/N-terminal" evidence="6">
    <location>
        <begin position="63"/>
        <end position="276"/>
    </location>
</feature>
<dbReference type="PANTHER" id="PTHR35936:SF32">
    <property type="entry name" value="MEMBRANE-BOUND LYTIC MUREIN TRANSGLYCOSYLASE F"/>
    <property type="match status" value="1"/>
</dbReference>
<dbReference type="PROSITE" id="PS01039">
    <property type="entry name" value="SBP_BACTERIAL_3"/>
    <property type="match status" value="1"/>
</dbReference>
<evidence type="ECO:0000313" key="8">
    <source>
        <dbReference type="Proteomes" id="UP001194273"/>
    </source>
</evidence>
<keyword evidence="3" id="KW-0732">Signal</keyword>
<comment type="subcellular location">
    <subcellularLocation>
        <location evidence="1">Cell envelope</location>
    </subcellularLocation>
</comment>
<dbReference type="EMBL" id="JADCJZ010000002">
    <property type="protein sequence ID" value="MBE5024268.1"/>
    <property type="molecule type" value="Genomic_DNA"/>
</dbReference>
<evidence type="ECO:0000256" key="4">
    <source>
        <dbReference type="RuleBase" id="RU003744"/>
    </source>
</evidence>
<protein>
    <submittedName>
        <fullName evidence="7">Transporter substrate-binding domain-containing protein</fullName>
    </submittedName>
</protein>
<evidence type="ECO:0000259" key="6">
    <source>
        <dbReference type="SMART" id="SM00062"/>
    </source>
</evidence>
<feature type="region of interest" description="Disordered" evidence="5">
    <location>
        <begin position="288"/>
        <end position="312"/>
    </location>
</feature>
<sequence>MTRHHMFTLAAALVAALGLTGCEIGPVNLDDFFGTPSVEEARAERRESLAPVVSDTSLKQAGTLTVGILGTQSAPFAITSTEGSQVGIDLDMGHALADELGLASVSFVPVSDVDSALADECDVVMGVDAGEGGSATVVGAYAQSAVGVFARGDVSAPIDASALEGATVGIQEGSVSAVTLDSYEVSTVHSPCANLNEAFDSLEEGTVDYVICDAYAGAYLATAYSDIAFAGTLDDPAMVGVAVSSPELQSAVQTALESVQSNGVAGIALAGWVGDLPTLTTDLKVTGLVERADEPEPAEGAEDESESDASAE</sequence>
<reference evidence="7 8" key="1">
    <citation type="submission" date="2020-10" db="EMBL/GenBank/DDBJ databases">
        <title>ChiBAC.</title>
        <authorList>
            <person name="Zenner C."/>
            <person name="Hitch T.C.A."/>
            <person name="Clavel T."/>
        </authorList>
    </citation>
    <scope>NUCLEOTIDE SEQUENCE [LARGE SCALE GENOMIC DNA]</scope>
    <source>
        <strain evidence="7 8">DSM 107455</strain>
    </source>
</reference>
<evidence type="ECO:0000256" key="2">
    <source>
        <dbReference type="ARBA" id="ARBA00010333"/>
    </source>
</evidence>
<dbReference type="SMART" id="SM00062">
    <property type="entry name" value="PBPb"/>
    <property type="match status" value="1"/>
</dbReference>
<evidence type="ECO:0000313" key="7">
    <source>
        <dbReference type="EMBL" id="MBE5024268.1"/>
    </source>
</evidence>
<dbReference type="InterPro" id="IPR001638">
    <property type="entry name" value="Solute-binding_3/MltF_N"/>
</dbReference>
<keyword evidence="8" id="KW-1185">Reference proteome</keyword>